<dbReference type="AlphaFoldDB" id="A0A090V7N4"/>
<evidence type="ECO:0000259" key="5">
    <source>
        <dbReference type="PROSITE" id="PS50887"/>
    </source>
</evidence>
<dbReference type="FunFam" id="3.30.70.270:FF:000001">
    <property type="entry name" value="Diguanylate cyclase domain protein"/>
    <property type="match status" value="1"/>
</dbReference>
<dbReference type="eggNOG" id="COG2203">
    <property type="taxonomic scope" value="Bacteria"/>
</dbReference>
<evidence type="ECO:0000256" key="4">
    <source>
        <dbReference type="ARBA" id="ARBA00034247"/>
    </source>
</evidence>
<dbReference type="SUPFAM" id="SSF55073">
    <property type="entry name" value="Nucleotide cyclase"/>
    <property type="match status" value="1"/>
</dbReference>
<comment type="cofactor">
    <cofactor evidence="1">
        <name>Mg(2+)</name>
        <dbReference type="ChEBI" id="CHEBI:18420"/>
    </cofactor>
</comment>
<keyword evidence="7" id="KW-1185">Reference proteome</keyword>
<evidence type="ECO:0000313" key="6">
    <source>
        <dbReference type="EMBL" id="GAL60143.1"/>
    </source>
</evidence>
<dbReference type="InterPro" id="IPR043128">
    <property type="entry name" value="Rev_trsase/Diguanyl_cyclase"/>
</dbReference>
<dbReference type="EMBL" id="BBMZ01000030">
    <property type="protein sequence ID" value="GAL60143.1"/>
    <property type="molecule type" value="Genomic_DNA"/>
</dbReference>
<evidence type="ECO:0000256" key="2">
    <source>
        <dbReference type="ARBA" id="ARBA00004665"/>
    </source>
</evidence>
<dbReference type="Proteomes" id="UP000029462">
    <property type="component" value="Unassembled WGS sequence"/>
</dbReference>
<dbReference type="SUPFAM" id="SSF55781">
    <property type="entry name" value="GAF domain-like"/>
    <property type="match status" value="1"/>
</dbReference>
<dbReference type="eggNOG" id="COG2199">
    <property type="taxonomic scope" value="Bacteria"/>
</dbReference>
<proteinExistence type="predicted"/>
<dbReference type="InterPro" id="IPR029787">
    <property type="entry name" value="Nucleotide_cyclase"/>
</dbReference>
<evidence type="ECO:0000256" key="1">
    <source>
        <dbReference type="ARBA" id="ARBA00001946"/>
    </source>
</evidence>
<dbReference type="NCBIfam" id="TIGR00254">
    <property type="entry name" value="GGDEF"/>
    <property type="match status" value="1"/>
</dbReference>
<sequence length="323" mass="36252">MKTPQLPENEQQRLASLNESGLLDSGTHERFDRLTRLAKRMFDVPIALISLVNSNTLHFKSCNGIPNGQVLRDISFCGHAILSPQPLVVLDAHQDERFFDNPLVVGPPHIRFYAGYPLQLPDGLRVGSFCLVAPEPRGFTPDEIAVLKDFAAIVEDEFAAISAATTDELTGLFNRRGFNNLGKYAITSARRRAEPLTLAWLDLDKFKYINDTFGHEEGDNALQAMANLLRDSFREADLLIRYGGDEFAVLFSDTDEKGAWIAMQHLVEQAEVFNLTSGKPWQLNFSWGVSEYDHDSDPDLSSWITSADEKMYAMKEKNAHKNS</sequence>
<dbReference type="RefSeq" id="WP_042395121.1">
    <property type="nucleotide sequence ID" value="NZ_BBMZ01000030.1"/>
</dbReference>
<feature type="domain" description="GGDEF" evidence="5">
    <location>
        <begin position="194"/>
        <end position="323"/>
    </location>
</feature>
<reference evidence="6 7" key="1">
    <citation type="submission" date="2014-09" db="EMBL/GenBank/DDBJ databases">
        <title>Whole genome shotgun sequence of Escherichia vulneris NBRC 102420.</title>
        <authorList>
            <person name="Yoshida Y."/>
            <person name="Hosoyama A."/>
            <person name="Tsuchikane K."/>
            <person name="Ohji S."/>
            <person name="Ichikawa N."/>
            <person name="Kimura A."/>
            <person name="Yamazoe A."/>
            <person name="Ezaki T."/>
            <person name="Fujita N."/>
        </authorList>
    </citation>
    <scope>NUCLEOTIDE SEQUENCE [LARGE SCALE GENOMIC DNA]</scope>
    <source>
        <strain evidence="6 7">NBRC 102420</strain>
    </source>
</reference>
<dbReference type="CDD" id="cd01949">
    <property type="entry name" value="GGDEF"/>
    <property type="match status" value="1"/>
</dbReference>
<evidence type="ECO:0000256" key="3">
    <source>
        <dbReference type="ARBA" id="ARBA00012528"/>
    </source>
</evidence>
<accession>A0A090V7N4</accession>
<dbReference type="Pfam" id="PF00990">
    <property type="entry name" value="GGDEF"/>
    <property type="match status" value="1"/>
</dbReference>
<dbReference type="EC" id="2.7.7.65" evidence="3"/>
<dbReference type="Gene3D" id="3.30.70.270">
    <property type="match status" value="1"/>
</dbReference>
<comment type="catalytic activity">
    <reaction evidence="4">
        <text>2 GTP = 3',3'-c-di-GMP + 2 diphosphate</text>
        <dbReference type="Rhea" id="RHEA:24898"/>
        <dbReference type="ChEBI" id="CHEBI:33019"/>
        <dbReference type="ChEBI" id="CHEBI:37565"/>
        <dbReference type="ChEBI" id="CHEBI:58805"/>
        <dbReference type="EC" id="2.7.7.65"/>
    </reaction>
</comment>
<organism evidence="6 7">
    <name type="scientific">Pseudescherichia vulneris NBRC 102420</name>
    <dbReference type="NCBI Taxonomy" id="1115515"/>
    <lineage>
        <taxon>Bacteria</taxon>
        <taxon>Pseudomonadati</taxon>
        <taxon>Pseudomonadota</taxon>
        <taxon>Gammaproteobacteria</taxon>
        <taxon>Enterobacterales</taxon>
        <taxon>Enterobacteriaceae</taxon>
        <taxon>Pseudescherichia</taxon>
    </lineage>
</organism>
<dbReference type="OrthoDB" id="9812358at2"/>
<dbReference type="Gene3D" id="3.30.450.40">
    <property type="match status" value="1"/>
</dbReference>
<dbReference type="GO" id="GO:0052621">
    <property type="term" value="F:diguanylate cyclase activity"/>
    <property type="evidence" value="ECO:0007669"/>
    <property type="project" value="UniProtKB-EC"/>
</dbReference>
<dbReference type="PANTHER" id="PTHR43102">
    <property type="entry name" value="SLR1143 PROTEIN"/>
    <property type="match status" value="1"/>
</dbReference>
<dbReference type="PROSITE" id="PS50887">
    <property type="entry name" value="GGDEF"/>
    <property type="match status" value="1"/>
</dbReference>
<dbReference type="Pfam" id="PF01590">
    <property type="entry name" value="GAF"/>
    <property type="match status" value="1"/>
</dbReference>
<dbReference type="SMART" id="SM00065">
    <property type="entry name" value="GAF"/>
    <property type="match status" value="1"/>
</dbReference>
<dbReference type="InterPro" id="IPR000160">
    <property type="entry name" value="GGDEF_dom"/>
</dbReference>
<name>A0A090V7N4_PSEVU</name>
<comment type="pathway">
    <text evidence="2">Purine metabolism; 3',5'-cyclic di-GMP biosynthesis.</text>
</comment>
<dbReference type="SMART" id="SM00267">
    <property type="entry name" value="GGDEF"/>
    <property type="match status" value="1"/>
</dbReference>
<comment type="caution">
    <text evidence="6">The sequence shown here is derived from an EMBL/GenBank/DDBJ whole genome shotgun (WGS) entry which is preliminary data.</text>
</comment>
<dbReference type="PANTHER" id="PTHR43102:SF2">
    <property type="entry name" value="GAF DOMAIN-CONTAINING PROTEIN"/>
    <property type="match status" value="1"/>
</dbReference>
<protein>
    <recommendedName>
        <fullName evidence="3">diguanylate cyclase</fullName>
        <ecNumber evidence="3">2.7.7.65</ecNumber>
    </recommendedName>
</protein>
<gene>
    <name evidence="6" type="ORF">EV102420_30_00300</name>
</gene>
<dbReference type="InterPro" id="IPR029016">
    <property type="entry name" value="GAF-like_dom_sf"/>
</dbReference>
<evidence type="ECO:0000313" key="7">
    <source>
        <dbReference type="Proteomes" id="UP000029462"/>
    </source>
</evidence>
<dbReference type="STRING" id="1115515.EV102420_30_00300"/>
<dbReference type="InterPro" id="IPR003018">
    <property type="entry name" value="GAF"/>
</dbReference>